<evidence type="ECO:0000313" key="2">
    <source>
        <dbReference type="Proteomes" id="UP000658320"/>
    </source>
</evidence>
<gene>
    <name evidence="1" type="ORF">GCM10010251_17210</name>
</gene>
<protein>
    <submittedName>
        <fullName evidence="1">Uncharacterized protein</fullName>
    </submittedName>
</protein>
<accession>A0A918C284</accession>
<name>A0A918C284_9ACTN</name>
<keyword evidence="2" id="KW-1185">Reference proteome</keyword>
<dbReference type="EMBL" id="BMSX01000003">
    <property type="protein sequence ID" value="GGR02046.1"/>
    <property type="molecule type" value="Genomic_DNA"/>
</dbReference>
<sequence>MDEAVRYADRIRSRGGEVEIVTFRVSGDDLAGMKKADIVSMTPEQAEAFVDLTAEALRSTDATAPDIQVYGKVRMALPRGGLHWKDVAWLSFGIAINAQEINTAFPEGVTIQVLDLRMPLSDYRAEAAALAMNLWLREEFGLAANDVAAAFNALTGDYTFTWNDTENPFSDPTP</sequence>
<comment type="caution">
    <text evidence="1">The sequence shown here is derived from an EMBL/GenBank/DDBJ whole genome shotgun (WGS) entry which is preliminary data.</text>
</comment>
<proteinExistence type="predicted"/>
<reference evidence="1" key="2">
    <citation type="submission" date="2020-09" db="EMBL/GenBank/DDBJ databases">
        <authorList>
            <person name="Sun Q."/>
            <person name="Ohkuma M."/>
        </authorList>
    </citation>
    <scope>NUCLEOTIDE SEQUENCE</scope>
    <source>
        <strain evidence="1">JCM 4346</strain>
    </source>
</reference>
<evidence type="ECO:0000313" key="1">
    <source>
        <dbReference type="EMBL" id="GGR02046.1"/>
    </source>
</evidence>
<dbReference type="RefSeq" id="WP_189933940.1">
    <property type="nucleotide sequence ID" value="NZ_BMSX01000003.1"/>
</dbReference>
<reference evidence="1" key="1">
    <citation type="journal article" date="2014" name="Int. J. Syst. Evol. Microbiol.">
        <title>Complete genome sequence of Corynebacterium casei LMG S-19264T (=DSM 44701T), isolated from a smear-ripened cheese.</title>
        <authorList>
            <consortium name="US DOE Joint Genome Institute (JGI-PGF)"/>
            <person name="Walter F."/>
            <person name="Albersmeier A."/>
            <person name="Kalinowski J."/>
            <person name="Ruckert C."/>
        </authorList>
    </citation>
    <scope>NUCLEOTIDE SEQUENCE</scope>
    <source>
        <strain evidence="1">JCM 4346</strain>
    </source>
</reference>
<organism evidence="1 2">
    <name type="scientific">Streptomyces aurantiogriseus</name>
    <dbReference type="NCBI Taxonomy" id="66870"/>
    <lineage>
        <taxon>Bacteria</taxon>
        <taxon>Bacillati</taxon>
        <taxon>Actinomycetota</taxon>
        <taxon>Actinomycetes</taxon>
        <taxon>Kitasatosporales</taxon>
        <taxon>Streptomycetaceae</taxon>
        <taxon>Streptomyces</taxon>
    </lineage>
</organism>
<dbReference type="AlphaFoldDB" id="A0A918C284"/>
<dbReference type="Proteomes" id="UP000658320">
    <property type="component" value="Unassembled WGS sequence"/>
</dbReference>